<proteinExistence type="predicted"/>
<feature type="transmembrane region" description="Helical" evidence="2">
    <location>
        <begin position="64"/>
        <end position="84"/>
    </location>
</feature>
<keyword evidence="2" id="KW-0812">Transmembrane</keyword>
<feature type="region of interest" description="Disordered" evidence="1">
    <location>
        <begin position="94"/>
        <end position="120"/>
    </location>
</feature>
<dbReference type="AlphaFoldDB" id="A0A6A1W6A7"/>
<feature type="compositionally biased region" description="Low complexity" evidence="1">
    <location>
        <begin position="40"/>
        <end position="50"/>
    </location>
</feature>
<evidence type="ECO:0000313" key="4">
    <source>
        <dbReference type="Proteomes" id="UP000516437"/>
    </source>
</evidence>
<evidence type="ECO:0000256" key="1">
    <source>
        <dbReference type="SAM" id="MobiDB-lite"/>
    </source>
</evidence>
<feature type="region of interest" description="Disordered" evidence="1">
    <location>
        <begin position="11"/>
        <end position="50"/>
    </location>
</feature>
<keyword evidence="4" id="KW-1185">Reference proteome</keyword>
<comment type="caution">
    <text evidence="3">The sequence shown here is derived from an EMBL/GenBank/DDBJ whole genome shotgun (WGS) entry which is preliminary data.</text>
</comment>
<evidence type="ECO:0000313" key="3">
    <source>
        <dbReference type="EMBL" id="KAB1219637.1"/>
    </source>
</evidence>
<keyword evidence="2" id="KW-0472">Membrane</keyword>
<dbReference type="Proteomes" id="UP000516437">
    <property type="component" value="Chromosome 3"/>
</dbReference>
<keyword evidence="2" id="KW-1133">Transmembrane helix</keyword>
<accession>A0A6A1W6A7</accession>
<sequence length="143" mass="16003">MPLSHSLLTAAAAIAPPDARPPSPADRRRRPTQVLPCHPPANTTGPPATGTLCRLPNCLSTPDYVLIVMDYGATMLVFFVFKLLRGIRRAKECEMRSVQREEEQKSDGDREGEGEKTWRGKNWSRKKCRIVEERGSKSSVKEN</sequence>
<protein>
    <submittedName>
        <fullName evidence="3">Uncharacterized protein</fullName>
    </submittedName>
</protein>
<dbReference type="EMBL" id="RXIC02000021">
    <property type="protein sequence ID" value="KAB1219637.1"/>
    <property type="molecule type" value="Genomic_DNA"/>
</dbReference>
<evidence type="ECO:0000256" key="2">
    <source>
        <dbReference type="SAM" id="Phobius"/>
    </source>
</evidence>
<gene>
    <name evidence="3" type="ORF">CJ030_MR3G011103</name>
</gene>
<feature type="compositionally biased region" description="Basic and acidic residues" evidence="1">
    <location>
        <begin position="94"/>
        <end position="118"/>
    </location>
</feature>
<organism evidence="3 4">
    <name type="scientific">Morella rubra</name>
    <name type="common">Chinese bayberry</name>
    <dbReference type="NCBI Taxonomy" id="262757"/>
    <lineage>
        <taxon>Eukaryota</taxon>
        <taxon>Viridiplantae</taxon>
        <taxon>Streptophyta</taxon>
        <taxon>Embryophyta</taxon>
        <taxon>Tracheophyta</taxon>
        <taxon>Spermatophyta</taxon>
        <taxon>Magnoliopsida</taxon>
        <taxon>eudicotyledons</taxon>
        <taxon>Gunneridae</taxon>
        <taxon>Pentapetalae</taxon>
        <taxon>rosids</taxon>
        <taxon>fabids</taxon>
        <taxon>Fagales</taxon>
        <taxon>Myricaceae</taxon>
        <taxon>Morella</taxon>
    </lineage>
</organism>
<reference evidence="3 4" key="1">
    <citation type="journal article" date="2019" name="Plant Biotechnol. J.">
        <title>The red bayberry genome and genetic basis of sex determination.</title>
        <authorList>
            <person name="Jia H.M."/>
            <person name="Jia H.J."/>
            <person name="Cai Q.L."/>
            <person name="Wang Y."/>
            <person name="Zhao H.B."/>
            <person name="Yang W.F."/>
            <person name="Wang G.Y."/>
            <person name="Li Y.H."/>
            <person name="Zhan D.L."/>
            <person name="Shen Y.T."/>
            <person name="Niu Q.F."/>
            <person name="Chang L."/>
            <person name="Qiu J."/>
            <person name="Zhao L."/>
            <person name="Xie H.B."/>
            <person name="Fu W.Y."/>
            <person name="Jin J."/>
            <person name="Li X.W."/>
            <person name="Jiao Y."/>
            <person name="Zhou C.C."/>
            <person name="Tu T."/>
            <person name="Chai C.Y."/>
            <person name="Gao J.L."/>
            <person name="Fan L.J."/>
            <person name="van de Weg E."/>
            <person name="Wang J.Y."/>
            <person name="Gao Z.S."/>
        </authorList>
    </citation>
    <scope>NUCLEOTIDE SEQUENCE [LARGE SCALE GENOMIC DNA]</scope>
    <source>
        <tissue evidence="3">Leaves</tissue>
    </source>
</reference>
<name>A0A6A1W6A7_9ROSI</name>